<reference evidence="2 3" key="1">
    <citation type="submission" date="2016-09" db="EMBL/GenBank/DDBJ databases">
        <title>Extensive genetic diversity and differential bi-allelic expression allows diatom success in the polar Southern Ocean.</title>
        <authorList>
            <consortium name="DOE Joint Genome Institute"/>
            <person name="Mock T."/>
            <person name="Otillar R.P."/>
            <person name="Strauss J."/>
            <person name="Dupont C."/>
            <person name="Frickenhaus S."/>
            <person name="Maumus F."/>
            <person name="Mcmullan M."/>
            <person name="Sanges R."/>
            <person name="Schmutz J."/>
            <person name="Toseland A."/>
            <person name="Valas R."/>
            <person name="Veluchamy A."/>
            <person name="Ward B.J."/>
            <person name="Allen A."/>
            <person name="Barry K."/>
            <person name="Falciatore A."/>
            <person name="Ferrante M."/>
            <person name="Fortunato A.E."/>
            <person name="Gloeckner G."/>
            <person name="Gruber A."/>
            <person name="Hipkin R."/>
            <person name="Janech M."/>
            <person name="Kroth P."/>
            <person name="Leese F."/>
            <person name="Lindquist E."/>
            <person name="Lyon B.R."/>
            <person name="Martin J."/>
            <person name="Mayer C."/>
            <person name="Parker M."/>
            <person name="Quesneville H."/>
            <person name="Raymond J."/>
            <person name="Uhlig C."/>
            <person name="Valentin K.U."/>
            <person name="Worden A.Z."/>
            <person name="Armbrust E.V."/>
            <person name="Bowler C."/>
            <person name="Green B."/>
            <person name="Moulton V."/>
            <person name="Van Oosterhout C."/>
            <person name="Grigoriev I."/>
        </authorList>
    </citation>
    <scope>NUCLEOTIDE SEQUENCE [LARGE SCALE GENOMIC DNA]</scope>
    <source>
        <strain evidence="2 3">CCMP1102</strain>
    </source>
</reference>
<dbReference type="InParanoid" id="A0A1E7FFG3"/>
<evidence type="ECO:0000313" key="3">
    <source>
        <dbReference type="Proteomes" id="UP000095751"/>
    </source>
</evidence>
<dbReference type="OrthoDB" id="442176at2759"/>
<accession>A0A1E7FFG3</accession>
<dbReference type="PANTHER" id="PTHR14586:SF1">
    <property type="entry name" value="THIAMINE-TRIPHOSPHATASE"/>
    <property type="match status" value="1"/>
</dbReference>
<proteinExistence type="predicted"/>
<dbReference type="EMBL" id="KV784358">
    <property type="protein sequence ID" value="OEU16910.1"/>
    <property type="molecule type" value="Genomic_DNA"/>
</dbReference>
<gene>
    <name evidence="2" type="ORF">FRACYDRAFT_239507</name>
</gene>
<dbReference type="GO" id="GO:0042357">
    <property type="term" value="P:thiamine diphosphate metabolic process"/>
    <property type="evidence" value="ECO:0007669"/>
    <property type="project" value="TreeGrafter"/>
</dbReference>
<evidence type="ECO:0000313" key="2">
    <source>
        <dbReference type="EMBL" id="OEU16910.1"/>
    </source>
</evidence>
<dbReference type="Gene3D" id="2.40.320.10">
    <property type="entry name" value="Hypothetical Protein Pfu-838710-001"/>
    <property type="match status" value="1"/>
</dbReference>
<feature type="compositionally biased region" description="Basic and acidic residues" evidence="1">
    <location>
        <begin position="1"/>
        <end position="14"/>
    </location>
</feature>
<feature type="compositionally biased region" description="Low complexity" evidence="1">
    <location>
        <begin position="37"/>
        <end position="51"/>
    </location>
</feature>
<dbReference type="GO" id="GO:0000287">
    <property type="term" value="F:magnesium ion binding"/>
    <property type="evidence" value="ECO:0007669"/>
    <property type="project" value="TreeGrafter"/>
</dbReference>
<dbReference type="Proteomes" id="UP000095751">
    <property type="component" value="Unassembled WGS sequence"/>
</dbReference>
<evidence type="ECO:0000256" key="1">
    <source>
        <dbReference type="SAM" id="MobiDB-lite"/>
    </source>
</evidence>
<dbReference type="PANTHER" id="PTHR14586">
    <property type="entry name" value="THIAMINE-TRIPHOSPHATASE"/>
    <property type="match status" value="1"/>
</dbReference>
<keyword evidence="3" id="KW-1185">Reference proteome</keyword>
<protein>
    <submittedName>
        <fullName evidence="2">Uncharacterized protein</fullName>
    </submittedName>
</protein>
<feature type="region of interest" description="Disordered" evidence="1">
    <location>
        <begin position="1"/>
        <end position="51"/>
    </location>
</feature>
<dbReference type="KEGG" id="fcy:FRACYDRAFT_239507"/>
<dbReference type="InterPro" id="IPR039582">
    <property type="entry name" value="THTPA"/>
</dbReference>
<dbReference type="AlphaFoldDB" id="A0A1E7FFG3"/>
<dbReference type="GO" id="GO:0050333">
    <property type="term" value="F:thiamine triphosphate phosphatase activity"/>
    <property type="evidence" value="ECO:0007669"/>
    <property type="project" value="InterPro"/>
</dbReference>
<organism evidence="2 3">
    <name type="scientific">Fragilariopsis cylindrus CCMP1102</name>
    <dbReference type="NCBI Taxonomy" id="635003"/>
    <lineage>
        <taxon>Eukaryota</taxon>
        <taxon>Sar</taxon>
        <taxon>Stramenopiles</taxon>
        <taxon>Ochrophyta</taxon>
        <taxon>Bacillariophyta</taxon>
        <taxon>Bacillariophyceae</taxon>
        <taxon>Bacillariophycidae</taxon>
        <taxon>Bacillariales</taxon>
        <taxon>Bacillariaceae</taxon>
        <taxon>Fragilariopsis</taxon>
    </lineage>
</organism>
<name>A0A1E7FFG3_9STRA</name>
<sequence length="268" mass="30476">MVDWYFDHSEKSNDSDSGNDSDSTGKWQLKRGTNARTTNKNNDSNNDSTTTTVYEEVEGLDAVRIANSILKQSLQSRPQKATRSKFNTLLFDEYIIPVLPIPDIKNLEPFARIVTRRSTWKQKVMQQNNNKSTTNSSDASFLFLFPNLIVDLDCTPDGYNLGEVEAVVDCKNINAAATAIMSEEEVTEVSKNNDRAVSQAKEDIQQLLSNLSKDDKQQQQQRPPMGKLENFLFYNRPRMYRMCIESGVIPQQQSVLDTNQPEQTDDEM</sequence>